<feature type="domain" description="DUF5753" evidence="1">
    <location>
        <begin position="15"/>
        <end position="53"/>
    </location>
</feature>
<dbReference type="Proteomes" id="UP001595847">
    <property type="component" value="Unassembled WGS sequence"/>
</dbReference>
<dbReference type="Pfam" id="PF19054">
    <property type="entry name" value="DUF5753"/>
    <property type="match status" value="1"/>
</dbReference>
<dbReference type="RefSeq" id="WP_378535815.1">
    <property type="nucleotide sequence ID" value="NZ_JBHSBH010000012.1"/>
</dbReference>
<name>A0ABV8FT64_9ACTN</name>
<dbReference type="InterPro" id="IPR043917">
    <property type="entry name" value="DUF5753"/>
</dbReference>
<accession>A0ABV8FT64</accession>
<reference evidence="3" key="1">
    <citation type="journal article" date="2019" name="Int. J. Syst. Evol. Microbiol.">
        <title>The Global Catalogue of Microorganisms (GCM) 10K type strain sequencing project: providing services to taxonomists for standard genome sequencing and annotation.</title>
        <authorList>
            <consortium name="The Broad Institute Genomics Platform"/>
            <consortium name="The Broad Institute Genome Sequencing Center for Infectious Disease"/>
            <person name="Wu L."/>
            <person name="Ma J."/>
        </authorList>
    </citation>
    <scope>NUCLEOTIDE SEQUENCE [LARGE SCALE GENOMIC DNA]</scope>
    <source>
        <strain evidence="3">TBRC 1826</strain>
    </source>
</reference>
<evidence type="ECO:0000313" key="2">
    <source>
        <dbReference type="EMBL" id="MFC3998202.1"/>
    </source>
</evidence>
<organism evidence="2 3">
    <name type="scientific">Nocardiopsis sediminis</name>
    <dbReference type="NCBI Taxonomy" id="1778267"/>
    <lineage>
        <taxon>Bacteria</taxon>
        <taxon>Bacillati</taxon>
        <taxon>Actinomycetota</taxon>
        <taxon>Actinomycetes</taxon>
        <taxon>Streptosporangiales</taxon>
        <taxon>Nocardiopsidaceae</taxon>
        <taxon>Nocardiopsis</taxon>
    </lineage>
</organism>
<keyword evidence="3" id="KW-1185">Reference proteome</keyword>
<comment type="caution">
    <text evidence="2">The sequence shown here is derived from an EMBL/GenBank/DDBJ whole genome shotgun (WGS) entry which is preliminary data.</text>
</comment>
<gene>
    <name evidence="2" type="ORF">ACFOVU_19915</name>
</gene>
<proteinExistence type="predicted"/>
<evidence type="ECO:0000313" key="3">
    <source>
        <dbReference type="Proteomes" id="UP001595847"/>
    </source>
</evidence>
<evidence type="ECO:0000259" key="1">
    <source>
        <dbReference type="Pfam" id="PF19054"/>
    </source>
</evidence>
<dbReference type="EMBL" id="JBHSBH010000012">
    <property type="protein sequence ID" value="MFC3998202.1"/>
    <property type="molecule type" value="Genomic_DNA"/>
</dbReference>
<protein>
    <submittedName>
        <fullName evidence="2">Scr1 family TA system antitoxin-like transcriptional regulator</fullName>
    </submittedName>
</protein>
<sequence>MERSDDVDGGKGEGKISGLFLEELADVAVYQEAMARLLRVALNPSESVDFIDRISKELP</sequence>